<keyword evidence="4" id="KW-1185">Reference proteome</keyword>
<sequence length="101" mass="11346">MDKKAYTKLGIALVIIVLLLIGGYKLYSDSLENDFNNISTVEIERVAESYTGVYHRPGCPKVKTILQPIIFDEGKTAEENNKQAKAEGYTPCKRCHPEQVK</sequence>
<evidence type="ECO:0000259" key="2">
    <source>
        <dbReference type="Pfam" id="PF02805"/>
    </source>
</evidence>
<evidence type="ECO:0000313" key="3">
    <source>
        <dbReference type="EMBL" id="KHM45379.1"/>
    </source>
</evidence>
<dbReference type="InterPro" id="IPR035451">
    <property type="entry name" value="Ada-like_dom_sf"/>
</dbReference>
<dbReference type="GO" id="GO:0003677">
    <property type="term" value="F:DNA binding"/>
    <property type="evidence" value="ECO:0007669"/>
    <property type="project" value="InterPro"/>
</dbReference>
<dbReference type="InterPro" id="IPR004026">
    <property type="entry name" value="Ada_DNA_repair_Zn-bd"/>
</dbReference>
<reference evidence="3 4" key="1">
    <citation type="journal article" date="2013" name="PLoS ONE">
        <title>Identification and characterization of three novel lipases belonging to families II and V from Anaerovibrio lipolyticus 5ST.</title>
        <authorList>
            <person name="Prive F."/>
            <person name="Kaderbhai N.N."/>
            <person name="Girdwood S."/>
            <person name="Worgan H.J."/>
            <person name="Pinloche E."/>
            <person name="Scollan N.D."/>
            <person name="Huws S.A."/>
            <person name="Newbold C.J."/>
        </authorList>
    </citation>
    <scope>NUCLEOTIDE SEQUENCE [LARGE SCALE GENOMIC DNA]</scope>
    <source>
        <strain evidence="3 4">5S</strain>
    </source>
</reference>
<name>A0A0B2JCB8_9FIRM</name>
<dbReference type="AlphaFoldDB" id="A0A0B2JCB8"/>
<dbReference type="GO" id="GO:0008168">
    <property type="term" value="F:methyltransferase activity"/>
    <property type="evidence" value="ECO:0007669"/>
    <property type="project" value="InterPro"/>
</dbReference>
<dbReference type="STRING" id="82374.NZ47_13950"/>
<dbReference type="Proteomes" id="UP000030993">
    <property type="component" value="Unassembled WGS sequence"/>
</dbReference>
<feature type="domain" description="Ada DNA repair metal-binding" evidence="2">
    <location>
        <begin position="47"/>
        <end position="98"/>
    </location>
</feature>
<dbReference type="SUPFAM" id="SSF57884">
    <property type="entry name" value="Ada DNA repair protein, N-terminal domain (N-Ada 10)"/>
    <property type="match status" value="1"/>
</dbReference>
<dbReference type="Gene3D" id="3.40.10.10">
    <property type="entry name" value="DNA Methylphosphotriester Repair Domain"/>
    <property type="match status" value="1"/>
</dbReference>
<dbReference type="GO" id="GO:0006281">
    <property type="term" value="P:DNA repair"/>
    <property type="evidence" value="ECO:0007669"/>
    <property type="project" value="InterPro"/>
</dbReference>
<evidence type="ECO:0000256" key="1">
    <source>
        <dbReference type="ARBA" id="ARBA00023159"/>
    </source>
</evidence>
<accession>A0A0B2JCB8</accession>
<dbReference type="EMBL" id="JSCE01000264">
    <property type="protein sequence ID" value="KHM45379.1"/>
    <property type="molecule type" value="Genomic_DNA"/>
</dbReference>
<dbReference type="GO" id="GO:0006355">
    <property type="term" value="P:regulation of DNA-templated transcription"/>
    <property type="evidence" value="ECO:0007669"/>
    <property type="project" value="InterPro"/>
</dbReference>
<comment type="caution">
    <text evidence="3">The sequence shown here is derived from an EMBL/GenBank/DDBJ whole genome shotgun (WGS) entry which is preliminary data.</text>
</comment>
<organism evidence="3 4">
    <name type="scientific">Anaerovibrio lipolyticus</name>
    <dbReference type="NCBI Taxonomy" id="82374"/>
    <lineage>
        <taxon>Bacteria</taxon>
        <taxon>Bacillati</taxon>
        <taxon>Bacillota</taxon>
        <taxon>Negativicutes</taxon>
        <taxon>Selenomonadales</taxon>
        <taxon>Selenomonadaceae</taxon>
        <taxon>Anaerovibrio</taxon>
    </lineage>
</organism>
<protein>
    <recommendedName>
        <fullName evidence="2">Ada DNA repair metal-binding domain-containing protein</fullName>
    </recommendedName>
</protein>
<evidence type="ECO:0000313" key="4">
    <source>
        <dbReference type="Proteomes" id="UP000030993"/>
    </source>
</evidence>
<proteinExistence type="predicted"/>
<dbReference type="GO" id="GO:0008270">
    <property type="term" value="F:zinc ion binding"/>
    <property type="evidence" value="ECO:0007669"/>
    <property type="project" value="InterPro"/>
</dbReference>
<dbReference type="RefSeq" id="WP_027396691.1">
    <property type="nucleotide sequence ID" value="NZ_JSCE01000264.1"/>
</dbReference>
<gene>
    <name evidence="3" type="ORF">NZ47_13950</name>
</gene>
<keyword evidence="1" id="KW-0010">Activator</keyword>
<dbReference type="Pfam" id="PF02805">
    <property type="entry name" value="Ada_Zn_binding"/>
    <property type="match status" value="1"/>
</dbReference>